<comment type="similarity">
    <text evidence="14">Belongs to the MurCDEF family.</text>
</comment>
<dbReference type="PANTHER" id="PTHR43445">
    <property type="entry name" value="UDP-N-ACETYLMURAMATE--L-ALANINE LIGASE-RELATED"/>
    <property type="match status" value="1"/>
</dbReference>
<dbReference type="Gene3D" id="3.40.50.720">
    <property type="entry name" value="NAD(P)-binding Rossmann-like Domain"/>
    <property type="match status" value="1"/>
</dbReference>
<sequence>MTLREPVELADPRSIGPVHFIAVGGAGMSGVARIYEELGVPVSGSDQVDSANLRSLAEAGVRTWVGHDPSHLDGAQTVVVSSAIRADNPELVEARRRGLRIWHRSAGLAALMLGHEGVSVAGTHGKTTTTAMIAVALSHAGADPSYVIGSPLASTGTSSHLGGGKAFVVEADESDGSFLQYPSQIVVVANVEADHLDNWGTPQAYFEGFVRMASGPRVNYVVVDIDNPGSAELARRLQETGHVQVVTYGEGAGADVRLTDLDLEGSTVAATLTGGRSSGRLQLQVPGRYNLSNAAAAFAVGSLLGVDQAELLAGLASFTGTLRRFQLVGRRGGVSIFDDYAHHPTEIRATLGAARRAAAGGRVIACFQPHLYTRTRDFATEFGKALALADRVLVTDIYASREDPIPGVSGRLVEDAVEAAGGSSRYVPDKGDLPAALAEEVRPGDLVITLGAGDVTLVGPILLGLLPGGVSER</sequence>
<dbReference type="GO" id="GO:0005737">
    <property type="term" value="C:cytoplasm"/>
    <property type="evidence" value="ECO:0007669"/>
    <property type="project" value="UniProtKB-SubCell"/>
</dbReference>
<comment type="pathway">
    <text evidence="2 14">Cell wall biogenesis; peptidoglycan biosynthesis.</text>
</comment>
<dbReference type="GO" id="GO:0051301">
    <property type="term" value="P:cell division"/>
    <property type="evidence" value="ECO:0007669"/>
    <property type="project" value="UniProtKB-KW"/>
</dbReference>
<dbReference type="Pfam" id="PF08245">
    <property type="entry name" value="Mur_ligase_M"/>
    <property type="match status" value="1"/>
</dbReference>
<dbReference type="InterPro" id="IPR036615">
    <property type="entry name" value="Mur_ligase_C_dom_sf"/>
</dbReference>
<dbReference type="AlphaFoldDB" id="A0A3T0S0A8"/>
<dbReference type="RefSeq" id="WP_097799080.1">
    <property type="nucleotide sequence ID" value="NZ_CP025570.1"/>
</dbReference>
<evidence type="ECO:0000256" key="12">
    <source>
        <dbReference type="ARBA" id="ARBA00023316"/>
    </source>
</evidence>
<dbReference type="InterPro" id="IPR000713">
    <property type="entry name" value="Mur_ligase_N"/>
</dbReference>
<evidence type="ECO:0000256" key="1">
    <source>
        <dbReference type="ARBA" id="ARBA00004496"/>
    </source>
</evidence>
<evidence type="ECO:0000256" key="5">
    <source>
        <dbReference type="ARBA" id="ARBA00022598"/>
    </source>
</evidence>
<keyword evidence="11 14" id="KW-0131">Cell cycle</keyword>
<dbReference type="Gene3D" id="3.90.190.20">
    <property type="entry name" value="Mur ligase, C-terminal domain"/>
    <property type="match status" value="1"/>
</dbReference>
<dbReference type="GO" id="GO:0005524">
    <property type="term" value="F:ATP binding"/>
    <property type="evidence" value="ECO:0007669"/>
    <property type="project" value="UniProtKB-UniRule"/>
</dbReference>
<keyword evidence="10 14" id="KW-0573">Peptidoglycan synthesis</keyword>
<evidence type="ECO:0000256" key="6">
    <source>
        <dbReference type="ARBA" id="ARBA00022618"/>
    </source>
</evidence>
<evidence type="ECO:0000256" key="10">
    <source>
        <dbReference type="ARBA" id="ARBA00022984"/>
    </source>
</evidence>
<evidence type="ECO:0000256" key="3">
    <source>
        <dbReference type="ARBA" id="ARBA00012211"/>
    </source>
</evidence>
<dbReference type="InterPro" id="IPR005758">
    <property type="entry name" value="UDP-N-AcMur_Ala_ligase_MurC"/>
</dbReference>
<evidence type="ECO:0000256" key="4">
    <source>
        <dbReference type="ARBA" id="ARBA00022490"/>
    </source>
</evidence>
<evidence type="ECO:0000259" key="16">
    <source>
        <dbReference type="Pfam" id="PF02875"/>
    </source>
</evidence>
<dbReference type="SUPFAM" id="SSF53623">
    <property type="entry name" value="MurD-like peptide ligases, catalytic domain"/>
    <property type="match status" value="1"/>
</dbReference>
<evidence type="ECO:0000256" key="13">
    <source>
        <dbReference type="ARBA" id="ARBA00047833"/>
    </source>
</evidence>
<keyword evidence="12 14" id="KW-0961">Cell wall biogenesis/degradation</keyword>
<dbReference type="SUPFAM" id="SSF51984">
    <property type="entry name" value="MurCD N-terminal domain"/>
    <property type="match status" value="1"/>
</dbReference>
<reference evidence="19" key="1">
    <citation type="submission" date="2017-12" db="EMBL/GenBank/DDBJ databases">
        <title>Whole genome sequencing of Acidipropionibacterium jensenii strains JS279 and JS280.</title>
        <authorList>
            <person name="Deptula P."/>
            <person name="Laine P."/>
            <person name="Smolander O.-P."/>
            <person name="Paulin L."/>
            <person name="Auvinen P."/>
            <person name="Varmanen P."/>
        </authorList>
    </citation>
    <scope>NUCLEOTIDE SEQUENCE [LARGE SCALE GENOMIC DNA]</scope>
    <source>
        <strain evidence="19">JS280</strain>
    </source>
</reference>
<dbReference type="PANTHER" id="PTHR43445:SF3">
    <property type="entry name" value="UDP-N-ACETYLMURAMATE--L-ALANINE LIGASE"/>
    <property type="match status" value="1"/>
</dbReference>
<dbReference type="Pfam" id="PF01225">
    <property type="entry name" value="Mur_ligase"/>
    <property type="match status" value="1"/>
</dbReference>
<evidence type="ECO:0000256" key="9">
    <source>
        <dbReference type="ARBA" id="ARBA00022960"/>
    </source>
</evidence>
<dbReference type="EC" id="6.3.2.8" evidence="3 14"/>
<comment type="function">
    <text evidence="14">Cell wall formation.</text>
</comment>
<dbReference type="HAMAP" id="MF_00046">
    <property type="entry name" value="MurC"/>
    <property type="match status" value="1"/>
</dbReference>
<dbReference type="InterPro" id="IPR004101">
    <property type="entry name" value="Mur_ligase_C"/>
</dbReference>
<dbReference type="GO" id="GO:0008360">
    <property type="term" value="P:regulation of cell shape"/>
    <property type="evidence" value="ECO:0007669"/>
    <property type="project" value="UniProtKB-KW"/>
</dbReference>
<gene>
    <name evidence="14" type="primary">murC</name>
    <name evidence="18" type="ORF">C0Z10_08460</name>
</gene>
<keyword evidence="4 14" id="KW-0963">Cytoplasm</keyword>
<evidence type="ECO:0000259" key="15">
    <source>
        <dbReference type="Pfam" id="PF01225"/>
    </source>
</evidence>
<accession>A0A3T0S0A8</accession>
<dbReference type="Pfam" id="PF02875">
    <property type="entry name" value="Mur_ligase_C"/>
    <property type="match status" value="1"/>
</dbReference>
<dbReference type="GO" id="GO:0071555">
    <property type="term" value="P:cell wall organization"/>
    <property type="evidence" value="ECO:0007669"/>
    <property type="project" value="UniProtKB-KW"/>
</dbReference>
<protein>
    <recommendedName>
        <fullName evidence="3 14">UDP-N-acetylmuramate--L-alanine ligase</fullName>
        <ecNumber evidence="3 14">6.3.2.8</ecNumber>
    </recommendedName>
    <alternativeName>
        <fullName evidence="14">UDP-N-acetylmuramoyl-L-alanine synthetase</fullName>
    </alternativeName>
</protein>
<dbReference type="EMBL" id="CP025570">
    <property type="protein sequence ID" value="AZZ39779.1"/>
    <property type="molecule type" value="Genomic_DNA"/>
</dbReference>
<feature type="domain" description="Mur ligase C-terminal" evidence="16">
    <location>
        <begin position="323"/>
        <end position="453"/>
    </location>
</feature>
<proteinExistence type="inferred from homology"/>
<keyword evidence="9 14" id="KW-0133">Cell shape</keyword>
<evidence type="ECO:0000256" key="14">
    <source>
        <dbReference type="HAMAP-Rule" id="MF_00046"/>
    </source>
</evidence>
<evidence type="ECO:0000313" key="19">
    <source>
        <dbReference type="Proteomes" id="UP000285875"/>
    </source>
</evidence>
<dbReference type="InterPro" id="IPR013221">
    <property type="entry name" value="Mur_ligase_cen"/>
</dbReference>
<dbReference type="GO" id="GO:0008763">
    <property type="term" value="F:UDP-N-acetylmuramate-L-alanine ligase activity"/>
    <property type="evidence" value="ECO:0007669"/>
    <property type="project" value="UniProtKB-UniRule"/>
</dbReference>
<evidence type="ECO:0000259" key="17">
    <source>
        <dbReference type="Pfam" id="PF08245"/>
    </source>
</evidence>
<evidence type="ECO:0000256" key="8">
    <source>
        <dbReference type="ARBA" id="ARBA00022840"/>
    </source>
</evidence>
<keyword evidence="8 14" id="KW-0067">ATP-binding</keyword>
<dbReference type="GO" id="GO:0009252">
    <property type="term" value="P:peptidoglycan biosynthetic process"/>
    <property type="evidence" value="ECO:0007669"/>
    <property type="project" value="UniProtKB-UniRule"/>
</dbReference>
<dbReference type="InterPro" id="IPR050061">
    <property type="entry name" value="MurCDEF_pg_biosynth"/>
</dbReference>
<evidence type="ECO:0000256" key="7">
    <source>
        <dbReference type="ARBA" id="ARBA00022741"/>
    </source>
</evidence>
<feature type="domain" description="Mur ligase central" evidence="17">
    <location>
        <begin position="120"/>
        <end position="300"/>
    </location>
</feature>
<evidence type="ECO:0000313" key="18">
    <source>
        <dbReference type="EMBL" id="AZZ39779.1"/>
    </source>
</evidence>
<organism evidence="18 19">
    <name type="scientific">Acidipropionibacterium jensenii</name>
    <dbReference type="NCBI Taxonomy" id="1749"/>
    <lineage>
        <taxon>Bacteria</taxon>
        <taxon>Bacillati</taxon>
        <taxon>Actinomycetota</taxon>
        <taxon>Actinomycetes</taxon>
        <taxon>Propionibacteriales</taxon>
        <taxon>Propionibacteriaceae</taxon>
        <taxon>Acidipropionibacterium</taxon>
    </lineage>
</organism>
<dbReference type="Proteomes" id="UP000285875">
    <property type="component" value="Chromosome"/>
</dbReference>
<dbReference type="NCBIfam" id="TIGR01082">
    <property type="entry name" value="murC"/>
    <property type="match status" value="1"/>
</dbReference>
<comment type="subcellular location">
    <subcellularLocation>
        <location evidence="1 14">Cytoplasm</location>
    </subcellularLocation>
</comment>
<keyword evidence="6 14" id="KW-0132">Cell division</keyword>
<feature type="domain" description="Mur ligase N-terminal catalytic" evidence="15">
    <location>
        <begin position="18"/>
        <end position="114"/>
    </location>
</feature>
<dbReference type="SUPFAM" id="SSF53244">
    <property type="entry name" value="MurD-like peptide ligases, peptide-binding domain"/>
    <property type="match status" value="1"/>
</dbReference>
<dbReference type="InterPro" id="IPR036565">
    <property type="entry name" value="Mur-like_cat_sf"/>
</dbReference>
<dbReference type="KEGG" id="aji:C0Z10_08460"/>
<dbReference type="Gene3D" id="3.40.1190.10">
    <property type="entry name" value="Mur-like, catalytic domain"/>
    <property type="match status" value="1"/>
</dbReference>
<comment type="catalytic activity">
    <reaction evidence="13 14">
        <text>UDP-N-acetyl-alpha-D-muramate + L-alanine + ATP = UDP-N-acetyl-alpha-D-muramoyl-L-alanine + ADP + phosphate + H(+)</text>
        <dbReference type="Rhea" id="RHEA:23372"/>
        <dbReference type="ChEBI" id="CHEBI:15378"/>
        <dbReference type="ChEBI" id="CHEBI:30616"/>
        <dbReference type="ChEBI" id="CHEBI:43474"/>
        <dbReference type="ChEBI" id="CHEBI:57972"/>
        <dbReference type="ChEBI" id="CHEBI:70757"/>
        <dbReference type="ChEBI" id="CHEBI:83898"/>
        <dbReference type="ChEBI" id="CHEBI:456216"/>
        <dbReference type="EC" id="6.3.2.8"/>
    </reaction>
</comment>
<feature type="binding site" evidence="14">
    <location>
        <begin position="122"/>
        <end position="128"/>
    </location>
    <ligand>
        <name>ATP</name>
        <dbReference type="ChEBI" id="CHEBI:30616"/>
    </ligand>
</feature>
<evidence type="ECO:0000256" key="11">
    <source>
        <dbReference type="ARBA" id="ARBA00023306"/>
    </source>
</evidence>
<dbReference type="UniPathway" id="UPA00219"/>
<keyword evidence="7 14" id="KW-0547">Nucleotide-binding</keyword>
<evidence type="ECO:0000256" key="2">
    <source>
        <dbReference type="ARBA" id="ARBA00004752"/>
    </source>
</evidence>
<keyword evidence="5 14" id="KW-0436">Ligase</keyword>
<name>A0A3T0S0A8_9ACTN</name>